<sequence>MENEIDDDELAAILAADEQEQQREEEEAQKKNEELTRNLSFSEQAETMTREQLVELACALVDKPKATSKNSTYKFSDKDMGELFGSKTSNTQKQILKIQQSSTLATLTTGSTSQSIITPSVYIDPTTHIRIGTLNYTPSEIKLKLSATKFIRLFEIDKQPPPMPAEWCTMAVLISKSDVKQASNGSTYSIWRITDFKTTINMFLFGDAHQSLWKTTLSSVLLIYEGDAKKPGQLSIKYERNISILGSNPDLGQCKAKTKSGEQCKMFVNRHECEYCVTHAHQLHRSGQQNVNKFNVGNNSRMNLQSTGSFVPKKFAGSSGGGSMSSSSSWSKSSSKTTSKNMNQSSKPSSISSPKQFVDLTKTASSEAITNAKQRAIDILKQRLAQKQIRPGNGQSLISADAIVSSSPKRSNSDTDSDLSSKRLKTFTNNSEPVDEKRFLDVINMKSSHSDLYSQMTLDEMFERYQKKENIEEKLLQVMERDIKVVVCRQCHYTAYKQSILCKQKQHYVKICEVKQKFFECVECHKRVFTWSQYPVDNCTNCHSLKGFRRTALIRERHGAKFDDEILLLRGEEEKFLNSFVSHEKLPDIVD</sequence>
<dbReference type="SMART" id="SM01280">
    <property type="entry name" value="Mcm10"/>
    <property type="match status" value="1"/>
</dbReference>
<dbReference type="GO" id="GO:0008270">
    <property type="term" value="F:zinc ion binding"/>
    <property type="evidence" value="ECO:0007669"/>
    <property type="project" value="UniProtKB-KW"/>
</dbReference>
<accession>A0A820X4S4</accession>
<dbReference type="Gene3D" id="2.40.50.140">
    <property type="entry name" value="Nucleic acid-binding proteins"/>
    <property type="match status" value="1"/>
</dbReference>
<comment type="similarity">
    <text evidence="2">Belongs to the MCM10 family.</text>
</comment>
<comment type="subcellular location">
    <subcellularLocation>
        <location evidence="1">Nucleus</location>
    </subcellularLocation>
</comment>
<dbReference type="PANTHER" id="PTHR13454:SF11">
    <property type="entry name" value="PROTEIN MCM10 HOMOLOG"/>
    <property type="match status" value="1"/>
</dbReference>
<dbReference type="InterPro" id="IPR040184">
    <property type="entry name" value="Mcm10"/>
</dbReference>
<dbReference type="Pfam" id="PF09329">
    <property type="entry name" value="zf-primase"/>
    <property type="match status" value="1"/>
</dbReference>
<comment type="caution">
    <text evidence="11">The sequence shown here is derived from an EMBL/GenBank/DDBJ whole genome shotgun (WGS) entry which is preliminary data.</text>
</comment>
<evidence type="ECO:0000256" key="5">
    <source>
        <dbReference type="ARBA" id="ARBA00022723"/>
    </source>
</evidence>
<evidence type="ECO:0000256" key="3">
    <source>
        <dbReference type="ARBA" id="ARBA00017770"/>
    </source>
</evidence>
<evidence type="ECO:0000259" key="10">
    <source>
        <dbReference type="SMART" id="SM01280"/>
    </source>
</evidence>
<dbReference type="InterPro" id="IPR015408">
    <property type="entry name" value="Znf_Mcm10/DnaG"/>
</dbReference>
<evidence type="ECO:0000256" key="1">
    <source>
        <dbReference type="ARBA" id="ARBA00004123"/>
    </source>
</evidence>
<dbReference type="InterPro" id="IPR012340">
    <property type="entry name" value="NA-bd_OB-fold"/>
</dbReference>
<keyword evidence="6" id="KW-0863">Zinc-finger</keyword>
<evidence type="ECO:0000313" key="12">
    <source>
        <dbReference type="Proteomes" id="UP000663873"/>
    </source>
</evidence>
<dbReference type="GO" id="GO:0006270">
    <property type="term" value="P:DNA replication initiation"/>
    <property type="evidence" value="ECO:0007669"/>
    <property type="project" value="InterPro"/>
</dbReference>
<proteinExistence type="inferred from homology"/>
<dbReference type="Pfam" id="PF09332">
    <property type="entry name" value="Mcm10"/>
    <property type="match status" value="1"/>
</dbReference>
<dbReference type="GO" id="GO:0003697">
    <property type="term" value="F:single-stranded DNA binding"/>
    <property type="evidence" value="ECO:0007669"/>
    <property type="project" value="InterPro"/>
</dbReference>
<feature type="compositionally biased region" description="Polar residues" evidence="9">
    <location>
        <begin position="400"/>
        <end position="410"/>
    </location>
</feature>
<evidence type="ECO:0000256" key="7">
    <source>
        <dbReference type="ARBA" id="ARBA00022833"/>
    </source>
</evidence>
<feature type="domain" description="Replication factor Mcm10 C-terminal" evidence="10">
    <location>
        <begin position="278"/>
        <end position="579"/>
    </location>
</feature>
<dbReference type="SUPFAM" id="SSF48695">
    <property type="entry name" value="Multiheme cytochromes"/>
    <property type="match status" value="1"/>
</dbReference>
<feature type="compositionally biased region" description="Low complexity" evidence="9">
    <location>
        <begin position="324"/>
        <end position="354"/>
    </location>
</feature>
<reference evidence="11" key="1">
    <citation type="submission" date="2021-02" db="EMBL/GenBank/DDBJ databases">
        <authorList>
            <person name="Nowell W R."/>
        </authorList>
    </citation>
    <scope>NUCLEOTIDE SEQUENCE</scope>
</reference>
<dbReference type="InterPro" id="IPR056791">
    <property type="entry name" value="Znf_Mcm10_C"/>
</dbReference>
<feature type="region of interest" description="Disordered" evidence="9">
    <location>
        <begin position="15"/>
        <end position="43"/>
    </location>
</feature>
<name>A0A820X4S4_9BILA</name>
<dbReference type="InterPro" id="IPR036280">
    <property type="entry name" value="Multihaem_cyt_sf"/>
</dbReference>
<evidence type="ECO:0000256" key="2">
    <source>
        <dbReference type="ARBA" id="ARBA00009679"/>
    </source>
</evidence>
<keyword evidence="4" id="KW-0235">DNA replication</keyword>
<dbReference type="AlphaFoldDB" id="A0A820X4S4"/>
<dbReference type="PANTHER" id="PTHR13454">
    <property type="entry name" value="PROTEIN MCM10 HOMOLOG"/>
    <property type="match status" value="1"/>
</dbReference>
<dbReference type="GO" id="GO:0003688">
    <property type="term" value="F:DNA replication origin binding"/>
    <property type="evidence" value="ECO:0007669"/>
    <property type="project" value="TreeGrafter"/>
</dbReference>
<dbReference type="EMBL" id="CAJOBP010007948">
    <property type="protein sequence ID" value="CAF4524639.1"/>
    <property type="molecule type" value="Genomic_DNA"/>
</dbReference>
<organism evidence="11 12">
    <name type="scientific">Rotaria socialis</name>
    <dbReference type="NCBI Taxonomy" id="392032"/>
    <lineage>
        <taxon>Eukaryota</taxon>
        <taxon>Metazoa</taxon>
        <taxon>Spiralia</taxon>
        <taxon>Gnathifera</taxon>
        <taxon>Rotifera</taxon>
        <taxon>Eurotatoria</taxon>
        <taxon>Bdelloidea</taxon>
        <taxon>Philodinida</taxon>
        <taxon>Philodinidae</taxon>
        <taxon>Rotaria</taxon>
    </lineage>
</organism>
<keyword evidence="8" id="KW-0539">Nucleus</keyword>
<evidence type="ECO:0000256" key="9">
    <source>
        <dbReference type="SAM" id="MobiDB-lite"/>
    </source>
</evidence>
<feature type="region of interest" description="Disordered" evidence="9">
    <location>
        <begin position="400"/>
        <end position="422"/>
    </location>
</feature>
<dbReference type="InterPro" id="IPR015411">
    <property type="entry name" value="Rep_factor_Mcm10_C"/>
</dbReference>
<keyword evidence="5" id="KW-0479">Metal-binding</keyword>
<keyword evidence="7" id="KW-0862">Zinc</keyword>
<protein>
    <recommendedName>
        <fullName evidence="3">Protein MCM10 homolog</fullName>
    </recommendedName>
</protein>
<dbReference type="InterPro" id="IPR055065">
    <property type="entry name" value="OB_MCM10"/>
</dbReference>
<evidence type="ECO:0000256" key="8">
    <source>
        <dbReference type="ARBA" id="ARBA00023242"/>
    </source>
</evidence>
<evidence type="ECO:0000313" key="11">
    <source>
        <dbReference type="EMBL" id="CAF4524639.1"/>
    </source>
</evidence>
<dbReference type="Pfam" id="PF24863">
    <property type="entry name" value="zf-CCCH_Mcm10"/>
    <property type="match status" value="1"/>
</dbReference>
<feature type="compositionally biased region" description="Polar residues" evidence="9">
    <location>
        <begin position="296"/>
        <end position="309"/>
    </location>
</feature>
<feature type="region of interest" description="Disordered" evidence="9">
    <location>
        <begin position="296"/>
        <end position="354"/>
    </location>
</feature>
<keyword evidence="12" id="KW-1185">Reference proteome</keyword>
<gene>
    <name evidence="11" type="ORF">UJA718_LOCUS27822</name>
</gene>
<feature type="compositionally biased region" description="Acidic residues" evidence="9">
    <location>
        <begin position="17"/>
        <end position="27"/>
    </location>
</feature>
<evidence type="ECO:0000256" key="4">
    <source>
        <dbReference type="ARBA" id="ARBA00022705"/>
    </source>
</evidence>
<evidence type="ECO:0000256" key="6">
    <source>
        <dbReference type="ARBA" id="ARBA00022771"/>
    </source>
</evidence>
<dbReference type="Proteomes" id="UP000663873">
    <property type="component" value="Unassembled WGS sequence"/>
</dbReference>
<dbReference type="GO" id="GO:0043596">
    <property type="term" value="C:nuclear replication fork"/>
    <property type="evidence" value="ECO:0007669"/>
    <property type="project" value="TreeGrafter"/>
</dbReference>
<dbReference type="Pfam" id="PF22379">
    <property type="entry name" value="OB_MCM10"/>
    <property type="match status" value="1"/>
</dbReference>